<accession>A0A1M5WDS1</accession>
<dbReference type="AlphaFoldDB" id="A0A1M5WDS1"/>
<dbReference type="EMBL" id="FQXO01000103">
    <property type="protein sequence ID" value="SHH85641.1"/>
    <property type="molecule type" value="Genomic_DNA"/>
</dbReference>
<proteinExistence type="predicted"/>
<keyword evidence="1" id="KW-0472">Membrane</keyword>
<name>A0A1M5WDS1_9FIRM</name>
<sequence length="65" mass="7715">MKSLIINLTNTIRILYVLVIYLLIPYFKNPIKPRTNKPISKPYRKIEVDTELPIIETIEVPNYKE</sequence>
<dbReference type="Proteomes" id="UP000183967">
    <property type="component" value="Unassembled WGS sequence"/>
</dbReference>
<organism evidence="2 3">
    <name type="scientific">Caloranaerobacter azorensis DSM 13643</name>
    <dbReference type="NCBI Taxonomy" id="1121264"/>
    <lineage>
        <taxon>Bacteria</taxon>
        <taxon>Bacillati</taxon>
        <taxon>Bacillota</taxon>
        <taxon>Tissierellia</taxon>
        <taxon>Tissierellales</taxon>
        <taxon>Thermohalobacteraceae</taxon>
        <taxon>Caloranaerobacter</taxon>
    </lineage>
</organism>
<keyword evidence="1" id="KW-1133">Transmembrane helix</keyword>
<feature type="non-terminal residue" evidence="2">
    <location>
        <position position="65"/>
    </location>
</feature>
<evidence type="ECO:0000256" key="1">
    <source>
        <dbReference type="SAM" id="Phobius"/>
    </source>
</evidence>
<evidence type="ECO:0000313" key="2">
    <source>
        <dbReference type="EMBL" id="SHH85641.1"/>
    </source>
</evidence>
<keyword evidence="1" id="KW-0812">Transmembrane</keyword>
<keyword evidence="3" id="KW-1185">Reference proteome</keyword>
<protein>
    <submittedName>
        <fullName evidence="2">Uncharacterized protein</fullName>
    </submittedName>
</protein>
<reference evidence="3" key="1">
    <citation type="submission" date="2016-11" db="EMBL/GenBank/DDBJ databases">
        <authorList>
            <person name="Varghese N."/>
            <person name="Submissions S."/>
        </authorList>
    </citation>
    <scope>NUCLEOTIDE SEQUENCE [LARGE SCALE GENOMIC DNA]</scope>
    <source>
        <strain evidence="3">DSM 13643</strain>
    </source>
</reference>
<evidence type="ECO:0000313" key="3">
    <source>
        <dbReference type="Proteomes" id="UP000183967"/>
    </source>
</evidence>
<dbReference type="RefSeq" id="WP_200791960.1">
    <property type="nucleotide sequence ID" value="NZ_FQXO01000103.1"/>
</dbReference>
<feature type="transmembrane region" description="Helical" evidence="1">
    <location>
        <begin position="6"/>
        <end position="27"/>
    </location>
</feature>
<gene>
    <name evidence="2" type="ORF">SAMN02745135_02426</name>
</gene>